<keyword evidence="3" id="KW-0597">Phosphoprotein</keyword>
<dbReference type="InterPro" id="IPR013655">
    <property type="entry name" value="PAS_fold_3"/>
</dbReference>
<dbReference type="InterPro" id="IPR035965">
    <property type="entry name" value="PAS-like_dom_sf"/>
</dbReference>
<keyword evidence="4" id="KW-0808">Transferase</keyword>
<organism evidence="9 10">
    <name type="scientific">Desulfamplus magnetovallimortis</name>
    <dbReference type="NCBI Taxonomy" id="1246637"/>
    <lineage>
        <taxon>Bacteria</taxon>
        <taxon>Pseudomonadati</taxon>
        <taxon>Thermodesulfobacteriota</taxon>
        <taxon>Desulfobacteria</taxon>
        <taxon>Desulfobacterales</taxon>
        <taxon>Desulfobacteraceae</taxon>
        <taxon>Desulfamplus</taxon>
    </lineage>
</organism>
<dbReference type="PROSITE" id="PS50112">
    <property type="entry name" value="PAS"/>
    <property type="match status" value="1"/>
</dbReference>
<reference evidence="9 10" key="1">
    <citation type="submission" date="2017-03" db="EMBL/GenBank/DDBJ databases">
        <authorList>
            <person name="Afonso C.L."/>
            <person name="Miller P.J."/>
            <person name="Scott M.A."/>
            <person name="Spackman E."/>
            <person name="Goraichik I."/>
            <person name="Dimitrov K.M."/>
            <person name="Suarez D.L."/>
            <person name="Swayne D.E."/>
        </authorList>
    </citation>
    <scope>NUCLEOTIDE SEQUENCE [LARGE SCALE GENOMIC DNA]</scope>
    <source>
        <strain evidence="9">PRJEB14757</strain>
    </source>
</reference>
<dbReference type="Proteomes" id="UP000191931">
    <property type="component" value="Unassembled WGS sequence"/>
</dbReference>
<feature type="transmembrane region" description="Helical" evidence="6">
    <location>
        <begin position="20"/>
        <end position="42"/>
    </location>
</feature>
<dbReference type="EMBL" id="FWEV01000328">
    <property type="protein sequence ID" value="SLM32926.1"/>
    <property type="molecule type" value="Genomic_DNA"/>
</dbReference>
<keyword evidence="6" id="KW-0472">Membrane</keyword>
<evidence type="ECO:0000313" key="9">
    <source>
        <dbReference type="EMBL" id="SLM32926.1"/>
    </source>
</evidence>
<dbReference type="GO" id="GO:0004673">
    <property type="term" value="F:protein histidine kinase activity"/>
    <property type="evidence" value="ECO:0007669"/>
    <property type="project" value="UniProtKB-EC"/>
</dbReference>
<evidence type="ECO:0000256" key="5">
    <source>
        <dbReference type="ARBA" id="ARBA00022777"/>
    </source>
</evidence>
<dbReference type="Gene3D" id="3.30.450.20">
    <property type="entry name" value="PAS domain"/>
    <property type="match status" value="1"/>
</dbReference>
<sequence>MNTHPAKSTLIKSYAISRKLALNLVLTVSVVLMTALIINWSYNSYHYKKVLNKKADETIEYLQAVLLLPLWNVDYTSIRQIGEITLQNDLIDMFVVKEGEDIIFFKDKKSGFPQFFRSRIIESRGKILGEVTIGVTTQSIATERQYFIVSFGMTLILIFISLYLSTKYFIHRSLQSPLKQLNSIVHSYASGNYSIKETTIPYMEFQPFGNVLSQMGATIESQMTALGQADILLKNLNEAVFRITVPDGICEYINPSVQSVFGYSKEDVATRPFFLKYIIHPDFKKCMEETWEKIKNNILDPEFEYRIIDKEGNARWILQSNTALLNEKGNIIAIQGCCSNITERKNAEEEKRELEDKLRQSQK</sequence>
<dbReference type="InterPro" id="IPR000700">
    <property type="entry name" value="PAS-assoc_C"/>
</dbReference>
<feature type="domain" description="PAC" evidence="8">
    <location>
        <begin position="301"/>
        <end position="353"/>
    </location>
</feature>
<evidence type="ECO:0000256" key="1">
    <source>
        <dbReference type="ARBA" id="ARBA00000085"/>
    </source>
</evidence>
<dbReference type="PANTHER" id="PTHR43304">
    <property type="entry name" value="PHYTOCHROME-LIKE PROTEIN CPH1"/>
    <property type="match status" value="1"/>
</dbReference>
<evidence type="ECO:0000256" key="3">
    <source>
        <dbReference type="ARBA" id="ARBA00022553"/>
    </source>
</evidence>
<dbReference type="STRING" id="1246637.MTBBW1_820018"/>
<dbReference type="Pfam" id="PF08447">
    <property type="entry name" value="PAS_3"/>
    <property type="match status" value="1"/>
</dbReference>
<keyword evidence="10" id="KW-1185">Reference proteome</keyword>
<dbReference type="EC" id="2.7.13.3" evidence="2"/>
<gene>
    <name evidence="9" type="ORF">MTBBW1_820018</name>
</gene>
<feature type="transmembrane region" description="Helical" evidence="6">
    <location>
        <begin position="146"/>
        <end position="164"/>
    </location>
</feature>
<protein>
    <recommendedName>
        <fullName evidence="2">histidine kinase</fullName>
        <ecNumber evidence="2">2.7.13.3</ecNumber>
    </recommendedName>
</protein>
<keyword evidence="6" id="KW-0812">Transmembrane</keyword>
<dbReference type="OrthoDB" id="9766459at2"/>
<dbReference type="SMART" id="SM00091">
    <property type="entry name" value="PAS"/>
    <property type="match status" value="1"/>
</dbReference>
<dbReference type="SUPFAM" id="SSF55785">
    <property type="entry name" value="PYP-like sensor domain (PAS domain)"/>
    <property type="match status" value="1"/>
</dbReference>
<dbReference type="AlphaFoldDB" id="A0A1W1HKG4"/>
<evidence type="ECO:0000256" key="6">
    <source>
        <dbReference type="SAM" id="Phobius"/>
    </source>
</evidence>
<evidence type="ECO:0000313" key="10">
    <source>
        <dbReference type="Proteomes" id="UP000191931"/>
    </source>
</evidence>
<dbReference type="InterPro" id="IPR001610">
    <property type="entry name" value="PAC"/>
</dbReference>
<dbReference type="PROSITE" id="PS50113">
    <property type="entry name" value="PAC"/>
    <property type="match status" value="1"/>
</dbReference>
<dbReference type="PANTHER" id="PTHR43304:SF1">
    <property type="entry name" value="PAC DOMAIN-CONTAINING PROTEIN"/>
    <property type="match status" value="1"/>
</dbReference>
<keyword evidence="6" id="KW-1133">Transmembrane helix</keyword>
<dbReference type="RefSeq" id="WP_080802794.1">
    <property type="nucleotide sequence ID" value="NZ_LT828543.1"/>
</dbReference>
<keyword evidence="5" id="KW-0418">Kinase</keyword>
<evidence type="ECO:0000256" key="4">
    <source>
        <dbReference type="ARBA" id="ARBA00022679"/>
    </source>
</evidence>
<dbReference type="InterPro" id="IPR052162">
    <property type="entry name" value="Sensor_kinase/Photoreceptor"/>
</dbReference>
<name>A0A1W1HKG4_9BACT</name>
<evidence type="ECO:0000259" key="7">
    <source>
        <dbReference type="PROSITE" id="PS50112"/>
    </source>
</evidence>
<dbReference type="SMART" id="SM00086">
    <property type="entry name" value="PAC"/>
    <property type="match status" value="1"/>
</dbReference>
<comment type="catalytic activity">
    <reaction evidence="1">
        <text>ATP + protein L-histidine = ADP + protein N-phospho-L-histidine.</text>
        <dbReference type="EC" id="2.7.13.3"/>
    </reaction>
</comment>
<dbReference type="CDD" id="cd00130">
    <property type="entry name" value="PAS"/>
    <property type="match status" value="1"/>
</dbReference>
<proteinExistence type="predicted"/>
<feature type="domain" description="PAS" evidence="7">
    <location>
        <begin position="247"/>
        <end position="302"/>
    </location>
</feature>
<evidence type="ECO:0000259" key="8">
    <source>
        <dbReference type="PROSITE" id="PS50113"/>
    </source>
</evidence>
<dbReference type="NCBIfam" id="TIGR00229">
    <property type="entry name" value="sensory_box"/>
    <property type="match status" value="1"/>
</dbReference>
<dbReference type="InterPro" id="IPR000014">
    <property type="entry name" value="PAS"/>
</dbReference>
<evidence type="ECO:0000256" key="2">
    <source>
        <dbReference type="ARBA" id="ARBA00012438"/>
    </source>
</evidence>
<accession>A0A1W1HKG4</accession>